<name>A0ABS4Q4T3_9PSEU</name>
<dbReference type="Proteomes" id="UP000741013">
    <property type="component" value="Unassembled WGS sequence"/>
</dbReference>
<dbReference type="RefSeq" id="WP_209669945.1">
    <property type="nucleotide sequence ID" value="NZ_JAGGMS010000001.1"/>
</dbReference>
<dbReference type="EMBL" id="JAGGMS010000001">
    <property type="protein sequence ID" value="MBP2186693.1"/>
    <property type="molecule type" value="Genomic_DNA"/>
</dbReference>
<comment type="caution">
    <text evidence="1">The sequence shown here is derived from an EMBL/GenBank/DDBJ whole genome shotgun (WGS) entry which is preliminary data.</text>
</comment>
<keyword evidence="2" id="KW-1185">Reference proteome</keyword>
<protein>
    <submittedName>
        <fullName evidence="1">Uncharacterized protein</fullName>
    </submittedName>
</protein>
<proteinExistence type="predicted"/>
<evidence type="ECO:0000313" key="1">
    <source>
        <dbReference type="EMBL" id="MBP2186693.1"/>
    </source>
</evidence>
<gene>
    <name evidence="1" type="ORF">JOM49_008219</name>
</gene>
<reference evidence="1 2" key="1">
    <citation type="submission" date="2021-03" db="EMBL/GenBank/DDBJ databases">
        <title>Sequencing the genomes of 1000 actinobacteria strains.</title>
        <authorList>
            <person name="Klenk H.-P."/>
        </authorList>
    </citation>
    <scope>NUCLEOTIDE SEQUENCE [LARGE SCALE GENOMIC DNA]</scope>
    <source>
        <strain evidence="1 2">DSM 45510</strain>
    </source>
</reference>
<organism evidence="1 2">
    <name type="scientific">Amycolatopsis magusensis</name>
    <dbReference type="NCBI Taxonomy" id="882444"/>
    <lineage>
        <taxon>Bacteria</taxon>
        <taxon>Bacillati</taxon>
        <taxon>Actinomycetota</taxon>
        <taxon>Actinomycetes</taxon>
        <taxon>Pseudonocardiales</taxon>
        <taxon>Pseudonocardiaceae</taxon>
        <taxon>Amycolatopsis</taxon>
    </lineage>
</organism>
<accession>A0ABS4Q4T3</accession>
<evidence type="ECO:0000313" key="2">
    <source>
        <dbReference type="Proteomes" id="UP000741013"/>
    </source>
</evidence>
<sequence length="85" mass="9675">MLDAETSASEWRQAHGRAFLTTALRDRAMWWSWKHLEHGLAFEIAFRTDGIRDEFAGQPLIKAALAAVPDPHHGLMITVGHRRRS</sequence>